<organism evidence="1 2">
    <name type="scientific">Ornithinicoccus hortensis</name>
    <dbReference type="NCBI Taxonomy" id="82346"/>
    <lineage>
        <taxon>Bacteria</taxon>
        <taxon>Bacillati</taxon>
        <taxon>Actinomycetota</taxon>
        <taxon>Actinomycetes</taxon>
        <taxon>Micrococcales</taxon>
        <taxon>Intrasporangiaceae</taxon>
        <taxon>Ornithinicoccus</taxon>
    </lineage>
</organism>
<evidence type="ECO:0000313" key="2">
    <source>
        <dbReference type="Proteomes" id="UP000319516"/>
    </source>
</evidence>
<gene>
    <name evidence="1" type="ORF">FB467_0418</name>
</gene>
<dbReference type="Proteomes" id="UP000319516">
    <property type="component" value="Unassembled WGS sequence"/>
</dbReference>
<dbReference type="EMBL" id="VFOP01000001">
    <property type="protein sequence ID" value="TQL49349.1"/>
    <property type="molecule type" value="Genomic_DNA"/>
</dbReference>
<dbReference type="AlphaFoldDB" id="A0A542YMQ4"/>
<dbReference type="RefSeq" id="WP_141783617.1">
    <property type="nucleotide sequence ID" value="NZ_BAAAIK010000003.1"/>
</dbReference>
<proteinExistence type="predicted"/>
<accession>A0A542YMQ4</accession>
<sequence length="98" mass="11192">MGLGIARVTDPEEYWDEEYSRMMAAWDEWKSAELDRIEAEGSAKLDTAEEVGSRLLDGVDEEGQRELDVTNRLREGDHLDYATGTSKWSAYYQKKVGN</sequence>
<protein>
    <submittedName>
        <fullName evidence="1">Uncharacterized protein</fullName>
    </submittedName>
</protein>
<keyword evidence="2" id="KW-1185">Reference proteome</keyword>
<evidence type="ECO:0000313" key="1">
    <source>
        <dbReference type="EMBL" id="TQL49349.1"/>
    </source>
</evidence>
<name>A0A542YMQ4_9MICO</name>
<dbReference type="OrthoDB" id="4318225at2"/>
<comment type="caution">
    <text evidence="1">The sequence shown here is derived from an EMBL/GenBank/DDBJ whole genome shotgun (WGS) entry which is preliminary data.</text>
</comment>
<reference evidence="1 2" key="1">
    <citation type="submission" date="2019-06" db="EMBL/GenBank/DDBJ databases">
        <title>Sequencing the genomes of 1000 actinobacteria strains.</title>
        <authorList>
            <person name="Klenk H.-P."/>
        </authorList>
    </citation>
    <scope>NUCLEOTIDE SEQUENCE [LARGE SCALE GENOMIC DNA]</scope>
    <source>
        <strain evidence="1 2">DSM 12335</strain>
    </source>
</reference>